<name>A0ABX1VDF5_9PLAN</name>
<organism evidence="2 3">
    <name type="scientific">Alienimonas chondri</name>
    <dbReference type="NCBI Taxonomy" id="2681879"/>
    <lineage>
        <taxon>Bacteria</taxon>
        <taxon>Pseudomonadati</taxon>
        <taxon>Planctomycetota</taxon>
        <taxon>Planctomycetia</taxon>
        <taxon>Planctomycetales</taxon>
        <taxon>Planctomycetaceae</taxon>
        <taxon>Alienimonas</taxon>
    </lineage>
</organism>
<protein>
    <recommendedName>
        <fullName evidence="4">DUF3108 domain-containing protein</fullName>
    </recommendedName>
</protein>
<reference evidence="2 3" key="1">
    <citation type="journal article" date="2020" name="Syst. Appl. Microbiol.">
        <title>Alienimonas chondri sp. nov., a novel planctomycete isolated from the biofilm of the red alga Chondrus crispus.</title>
        <authorList>
            <person name="Vitorino I."/>
            <person name="Albuquerque L."/>
            <person name="Wiegand S."/>
            <person name="Kallscheuer N."/>
            <person name="da Costa M.S."/>
            <person name="Lobo-da-Cunha A."/>
            <person name="Jogler C."/>
            <person name="Lage O.M."/>
        </authorList>
    </citation>
    <scope>NUCLEOTIDE SEQUENCE [LARGE SCALE GENOMIC DNA]</scope>
    <source>
        <strain evidence="2 3">LzC2</strain>
    </source>
</reference>
<dbReference type="Proteomes" id="UP000609651">
    <property type="component" value="Unassembled WGS sequence"/>
</dbReference>
<keyword evidence="1" id="KW-0732">Signal</keyword>
<evidence type="ECO:0000313" key="2">
    <source>
        <dbReference type="EMBL" id="NNJ26084.1"/>
    </source>
</evidence>
<dbReference type="Pfam" id="PF19777">
    <property type="entry name" value="DUF6263"/>
    <property type="match status" value="1"/>
</dbReference>
<comment type="caution">
    <text evidence="2">The sequence shown here is derived from an EMBL/GenBank/DDBJ whole genome shotgun (WGS) entry which is preliminary data.</text>
</comment>
<dbReference type="EMBL" id="WTPX01000061">
    <property type="protein sequence ID" value="NNJ26084.1"/>
    <property type="molecule type" value="Genomic_DNA"/>
</dbReference>
<dbReference type="RefSeq" id="WP_171186744.1">
    <property type="nucleotide sequence ID" value="NZ_WTPX01000061.1"/>
</dbReference>
<feature type="signal peptide" evidence="1">
    <location>
        <begin position="1"/>
        <end position="24"/>
    </location>
</feature>
<sequence>MRSPLALAALALLGSSFGLQTAHAAEARWDFKAGDTHTFAFTQSTTASITQLGQTSEVKNDLGIVLKWEVKSVNDDGSAVVDRTVRRVTVKATGGDAEAVTFDSAAEGDEARDPATLPERLRVLGSLAGQTFAGTIAADGEVKSVEMPAKVTRAIAAAGPGNQFKEEQVKLLFTDRGYTLPPTGTAVGESWSAEETLELAFGKVTDARTLTLKNADDKAAVITLASTLKPASEQEGAPMKFDGGTQTGTVVFDVANARLAAVDSNQKATLSGPGDFKVDLTSASKLRRVGD</sequence>
<accession>A0ABX1VDF5</accession>
<evidence type="ECO:0000313" key="3">
    <source>
        <dbReference type="Proteomes" id="UP000609651"/>
    </source>
</evidence>
<keyword evidence="3" id="KW-1185">Reference proteome</keyword>
<proteinExistence type="predicted"/>
<dbReference type="InterPro" id="IPR046230">
    <property type="entry name" value="DUF6263"/>
</dbReference>
<feature type="chain" id="PRO_5045814527" description="DUF3108 domain-containing protein" evidence="1">
    <location>
        <begin position="25"/>
        <end position="291"/>
    </location>
</feature>
<evidence type="ECO:0008006" key="4">
    <source>
        <dbReference type="Google" id="ProtNLM"/>
    </source>
</evidence>
<evidence type="ECO:0000256" key="1">
    <source>
        <dbReference type="SAM" id="SignalP"/>
    </source>
</evidence>
<gene>
    <name evidence="2" type="ORF">LzC2_21630</name>
</gene>